<feature type="signal peptide" evidence="1">
    <location>
        <begin position="1"/>
        <end position="20"/>
    </location>
</feature>
<evidence type="ECO:0000256" key="1">
    <source>
        <dbReference type="SAM" id="SignalP"/>
    </source>
</evidence>
<sequence>MKFSLTALAFTMGLVAQVLANPTPQVDDTITYHCGAESGEVCPPNYRCCGPINFGTCRLGLVGPCPR</sequence>
<keyword evidence="3" id="KW-1185">Reference proteome</keyword>
<dbReference type="OrthoDB" id="3097314at2759"/>
<keyword evidence="1" id="KW-0732">Signal</keyword>
<evidence type="ECO:0000313" key="2">
    <source>
        <dbReference type="EMBL" id="KAF5316117.1"/>
    </source>
</evidence>
<protein>
    <submittedName>
        <fullName evidence="2">Uncharacterized protein</fullName>
    </submittedName>
</protein>
<comment type="caution">
    <text evidence="2">The sequence shown here is derived from an EMBL/GenBank/DDBJ whole genome shotgun (WGS) entry which is preliminary data.</text>
</comment>
<dbReference type="AlphaFoldDB" id="A0A8H5B5J9"/>
<dbReference type="EMBL" id="JAACJJ010000042">
    <property type="protein sequence ID" value="KAF5316117.1"/>
    <property type="molecule type" value="Genomic_DNA"/>
</dbReference>
<accession>A0A8H5B5J9</accession>
<proteinExistence type="predicted"/>
<gene>
    <name evidence="2" type="ORF">D9619_006625</name>
</gene>
<feature type="chain" id="PRO_5034604077" evidence="1">
    <location>
        <begin position="21"/>
        <end position="67"/>
    </location>
</feature>
<organism evidence="2 3">
    <name type="scientific">Psilocybe cf. subviscida</name>
    <dbReference type="NCBI Taxonomy" id="2480587"/>
    <lineage>
        <taxon>Eukaryota</taxon>
        <taxon>Fungi</taxon>
        <taxon>Dikarya</taxon>
        <taxon>Basidiomycota</taxon>
        <taxon>Agaricomycotina</taxon>
        <taxon>Agaricomycetes</taxon>
        <taxon>Agaricomycetidae</taxon>
        <taxon>Agaricales</taxon>
        <taxon>Agaricineae</taxon>
        <taxon>Strophariaceae</taxon>
        <taxon>Psilocybe</taxon>
    </lineage>
</organism>
<reference evidence="2 3" key="1">
    <citation type="journal article" date="2020" name="ISME J.">
        <title>Uncovering the hidden diversity of litter-decomposition mechanisms in mushroom-forming fungi.</title>
        <authorList>
            <person name="Floudas D."/>
            <person name="Bentzer J."/>
            <person name="Ahren D."/>
            <person name="Johansson T."/>
            <person name="Persson P."/>
            <person name="Tunlid A."/>
        </authorList>
    </citation>
    <scope>NUCLEOTIDE SEQUENCE [LARGE SCALE GENOMIC DNA]</scope>
    <source>
        <strain evidence="2 3">CBS 101986</strain>
    </source>
</reference>
<dbReference type="Proteomes" id="UP000567179">
    <property type="component" value="Unassembled WGS sequence"/>
</dbReference>
<evidence type="ECO:0000313" key="3">
    <source>
        <dbReference type="Proteomes" id="UP000567179"/>
    </source>
</evidence>
<name>A0A8H5B5J9_9AGAR</name>